<proteinExistence type="predicted"/>
<dbReference type="SUPFAM" id="SSF47616">
    <property type="entry name" value="GST C-terminal domain-like"/>
    <property type="match status" value="1"/>
</dbReference>
<dbReference type="OrthoDB" id="414243at2759"/>
<dbReference type="PANTHER" id="PTHR11571">
    <property type="entry name" value="GLUTATHIONE S-TRANSFERASE"/>
    <property type="match status" value="1"/>
</dbReference>
<dbReference type="AlphaFoldDB" id="A0A1E3QCG7"/>
<dbReference type="InterPro" id="IPR036282">
    <property type="entry name" value="Glutathione-S-Trfase_C_sf"/>
</dbReference>
<sequence length="257" mass="29477">MAPRQKKQRTEPKYELLYHPEIPGRGEYIRLAFEATGTPYSDVSNQEKNGYKKFQNLITDANPPVFAPPALLVHGEDYHGKPLVISQTSNILLYLGPKLGLVPEGDKIARYHVNGLAITALDFCSEAHDVHHPIDIEQYYEQQKEEAKKKAKSFTKRRIPKFFGYFETVLSENKEGDGKYLVGKSLTYADTTLWQVLEGIEFAFPKTVAKLSKTYSLLFSNFRENIKEHEGLKEYLTSDRRLPFSIGIFRHYPELDA</sequence>
<evidence type="ECO:0000259" key="2">
    <source>
        <dbReference type="PROSITE" id="PS50405"/>
    </source>
</evidence>
<dbReference type="GO" id="GO:0006749">
    <property type="term" value="P:glutathione metabolic process"/>
    <property type="evidence" value="ECO:0007669"/>
    <property type="project" value="TreeGrafter"/>
</dbReference>
<dbReference type="PROSITE" id="PS50404">
    <property type="entry name" value="GST_NTER"/>
    <property type="match status" value="1"/>
</dbReference>
<dbReference type="Proteomes" id="UP000094385">
    <property type="component" value="Unassembled WGS sequence"/>
</dbReference>
<evidence type="ECO:0008006" key="5">
    <source>
        <dbReference type="Google" id="ProtNLM"/>
    </source>
</evidence>
<dbReference type="InterPro" id="IPR004045">
    <property type="entry name" value="Glutathione_S-Trfase_N"/>
</dbReference>
<dbReference type="SUPFAM" id="SSF52833">
    <property type="entry name" value="Thioredoxin-like"/>
    <property type="match status" value="1"/>
</dbReference>
<dbReference type="Gene3D" id="1.20.1050.10">
    <property type="match status" value="1"/>
</dbReference>
<feature type="domain" description="GST N-terminal" evidence="1">
    <location>
        <begin position="13"/>
        <end position="103"/>
    </location>
</feature>
<feature type="domain" description="GST C-terminal" evidence="2">
    <location>
        <begin position="106"/>
        <end position="244"/>
    </location>
</feature>
<dbReference type="GO" id="GO:0004364">
    <property type="term" value="F:glutathione transferase activity"/>
    <property type="evidence" value="ECO:0007669"/>
    <property type="project" value="TreeGrafter"/>
</dbReference>
<dbReference type="InterPro" id="IPR050213">
    <property type="entry name" value="GST_superfamily"/>
</dbReference>
<dbReference type="InterPro" id="IPR010987">
    <property type="entry name" value="Glutathione-S-Trfase_C-like"/>
</dbReference>
<keyword evidence="4" id="KW-1185">Reference proteome</keyword>
<dbReference type="STRING" id="675824.A0A1E3QCG7"/>
<evidence type="ECO:0000259" key="1">
    <source>
        <dbReference type="PROSITE" id="PS50404"/>
    </source>
</evidence>
<dbReference type="FunFam" id="1.20.1050.10:FF:000051">
    <property type="entry name" value="Glutathione S-transferase"/>
    <property type="match status" value="1"/>
</dbReference>
<evidence type="ECO:0000313" key="4">
    <source>
        <dbReference type="Proteomes" id="UP000094385"/>
    </source>
</evidence>
<name>A0A1E3QCG7_LIPST</name>
<dbReference type="InterPro" id="IPR004046">
    <property type="entry name" value="GST_C"/>
</dbReference>
<dbReference type="Pfam" id="PF14497">
    <property type="entry name" value="GST_C_3"/>
    <property type="match status" value="1"/>
</dbReference>
<dbReference type="EMBL" id="KV454290">
    <property type="protein sequence ID" value="ODQ75361.1"/>
    <property type="molecule type" value="Genomic_DNA"/>
</dbReference>
<dbReference type="PANTHER" id="PTHR11571:SF263">
    <property type="entry name" value="GLUTATHIONE S-TRANSFERASE"/>
    <property type="match status" value="1"/>
</dbReference>
<protein>
    <recommendedName>
        <fullName evidence="5">Glutathione S-transferase</fullName>
    </recommendedName>
</protein>
<dbReference type="CDD" id="cd03192">
    <property type="entry name" value="GST_C_Sigma_like"/>
    <property type="match status" value="1"/>
</dbReference>
<dbReference type="PROSITE" id="PS50405">
    <property type="entry name" value="GST_CTER"/>
    <property type="match status" value="1"/>
</dbReference>
<gene>
    <name evidence="3" type="ORF">LIPSTDRAFT_809</name>
</gene>
<dbReference type="Gene3D" id="3.40.30.10">
    <property type="entry name" value="Glutaredoxin"/>
    <property type="match status" value="1"/>
</dbReference>
<evidence type="ECO:0000313" key="3">
    <source>
        <dbReference type="EMBL" id="ODQ75361.1"/>
    </source>
</evidence>
<accession>A0A1E3QCG7</accession>
<dbReference type="InterPro" id="IPR036249">
    <property type="entry name" value="Thioredoxin-like_sf"/>
</dbReference>
<reference evidence="3 4" key="1">
    <citation type="journal article" date="2016" name="Proc. Natl. Acad. Sci. U.S.A.">
        <title>Comparative genomics of biotechnologically important yeasts.</title>
        <authorList>
            <person name="Riley R."/>
            <person name="Haridas S."/>
            <person name="Wolfe K.H."/>
            <person name="Lopes M.R."/>
            <person name="Hittinger C.T."/>
            <person name="Goeker M."/>
            <person name="Salamov A.A."/>
            <person name="Wisecaver J.H."/>
            <person name="Long T.M."/>
            <person name="Calvey C.H."/>
            <person name="Aerts A.L."/>
            <person name="Barry K.W."/>
            <person name="Choi C."/>
            <person name="Clum A."/>
            <person name="Coughlan A.Y."/>
            <person name="Deshpande S."/>
            <person name="Douglass A.P."/>
            <person name="Hanson S.J."/>
            <person name="Klenk H.-P."/>
            <person name="LaButti K.M."/>
            <person name="Lapidus A."/>
            <person name="Lindquist E.A."/>
            <person name="Lipzen A.M."/>
            <person name="Meier-Kolthoff J.P."/>
            <person name="Ohm R.A."/>
            <person name="Otillar R.P."/>
            <person name="Pangilinan J.L."/>
            <person name="Peng Y."/>
            <person name="Rokas A."/>
            <person name="Rosa C.A."/>
            <person name="Scheuner C."/>
            <person name="Sibirny A.A."/>
            <person name="Slot J.C."/>
            <person name="Stielow J.B."/>
            <person name="Sun H."/>
            <person name="Kurtzman C.P."/>
            <person name="Blackwell M."/>
            <person name="Grigoriev I.V."/>
            <person name="Jeffries T.W."/>
        </authorList>
    </citation>
    <scope>NUCLEOTIDE SEQUENCE [LARGE SCALE GENOMIC DNA]</scope>
    <source>
        <strain evidence="3 4">NRRL Y-11557</strain>
    </source>
</reference>
<organism evidence="3 4">
    <name type="scientific">Lipomyces starkeyi NRRL Y-11557</name>
    <dbReference type="NCBI Taxonomy" id="675824"/>
    <lineage>
        <taxon>Eukaryota</taxon>
        <taxon>Fungi</taxon>
        <taxon>Dikarya</taxon>
        <taxon>Ascomycota</taxon>
        <taxon>Saccharomycotina</taxon>
        <taxon>Lipomycetes</taxon>
        <taxon>Lipomycetales</taxon>
        <taxon>Lipomycetaceae</taxon>
        <taxon>Lipomyces</taxon>
    </lineage>
</organism>